<dbReference type="Proteomes" id="UP000663866">
    <property type="component" value="Unassembled WGS sequence"/>
</dbReference>
<dbReference type="EMBL" id="CAJOBF010001385">
    <property type="protein sequence ID" value="CAF3945232.1"/>
    <property type="molecule type" value="Genomic_DNA"/>
</dbReference>
<keyword evidence="5" id="KW-1185">Reference proteome</keyword>
<dbReference type="EMBL" id="CAJNRF010003557">
    <property type="protein sequence ID" value="CAF2051825.1"/>
    <property type="molecule type" value="Genomic_DNA"/>
</dbReference>
<comment type="caution">
    <text evidence="4">The sequence shown here is derived from an EMBL/GenBank/DDBJ whole genome shotgun (WGS) entry which is preliminary data.</text>
</comment>
<evidence type="ECO:0000313" key="1">
    <source>
        <dbReference type="EMBL" id="CAF2051825.1"/>
    </source>
</evidence>
<dbReference type="AlphaFoldDB" id="A0A819T5Z8"/>
<dbReference type="Proteomes" id="UP000663887">
    <property type="component" value="Unassembled WGS sequence"/>
</dbReference>
<gene>
    <name evidence="4" type="ORF">OVN521_LOCUS18993</name>
    <name evidence="3" type="ORF">UXM345_LOCUS13005</name>
    <name evidence="1" type="ORF">WKI299_LOCUS10289</name>
    <name evidence="2" type="ORF">XDN619_LOCUS11016</name>
</gene>
<sequence>MPKLRKLDIDTWKPHLSPSIRISTDLQQLSIATHAISMTNIELFLSQMRHLTYLTIFANVLRGDIVDGERWARLVNNIVTFKFSFLISNRECVNLNSFRTRFWLEEKKLYVTLDQWFDKTQVLLYSHPFFGFHRYPHPYIEQWCTSESTGPKLATFPHVTRLIVDDQLPFVKEPLKRFTHINSLVMRGHLSILLRYVSSCIDMSRITKFAEENRYTEIEDTQFARILHDLPNLHSLAVNINTVIVLCAHSWPHIFYLNIDYSFAPKSLTSNEIHTLWRSFDHVQCFTFDRRCVHDLAKLLNCMTPTIFKLLTYQFGDLSNYDPPLITREWLELNTKLCHFDCSSNDYNTAHLWL</sequence>
<organism evidence="4 5">
    <name type="scientific">Rotaria magnacalcarata</name>
    <dbReference type="NCBI Taxonomy" id="392030"/>
    <lineage>
        <taxon>Eukaryota</taxon>
        <taxon>Metazoa</taxon>
        <taxon>Spiralia</taxon>
        <taxon>Gnathifera</taxon>
        <taxon>Rotifera</taxon>
        <taxon>Eurotatoria</taxon>
        <taxon>Bdelloidea</taxon>
        <taxon>Philodinida</taxon>
        <taxon>Philodinidae</taxon>
        <taxon>Rotaria</taxon>
    </lineage>
</organism>
<dbReference type="EMBL" id="CAJOBG010003523">
    <property type="protein sequence ID" value="CAF4067562.1"/>
    <property type="molecule type" value="Genomic_DNA"/>
</dbReference>
<evidence type="ECO:0000313" key="2">
    <source>
        <dbReference type="EMBL" id="CAF2063487.1"/>
    </source>
</evidence>
<proteinExistence type="predicted"/>
<protein>
    <submittedName>
        <fullName evidence="4">Uncharacterized protein</fullName>
    </submittedName>
</protein>
<reference evidence="4" key="1">
    <citation type="submission" date="2021-02" db="EMBL/GenBank/DDBJ databases">
        <authorList>
            <person name="Nowell W R."/>
        </authorList>
    </citation>
    <scope>NUCLEOTIDE SEQUENCE</scope>
</reference>
<dbReference type="Proteomes" id="UP000663842">
    <property type="component" value="Unassembled WGS sequence"/>
</dbReference>
<accession>A0A819T5Z8</accession>
<dbReference type="Proteomes" id="UP000663856">
    <property type="component" value="Unassembled WGS sequence"/>
</dbReference>
<evidence type="ECO:0000313" key="3">
    <source>
        <dbReference type="EMBL" id="CAF3945232.1"/>
    </source>
</evidence>
<dbReference type="EMBL" id="CAJNRG010004127">
    <property type="protein sequence ID" value="CAF2063487.1"/>
    <property type="molecule type" value="Genomic_DNA"/>
</dbReference>
<evidence type="ECO:0000313" key="5">
    <source>
        <dbReference type="Proteomes" id="UP000663866"/>
    </source>
</evidence>
<evidence type="ECO:0000313" key="4">
    <source>
        <dbReference type="EMBL" id="CAF4067562.1"/>
    </source>
</evidence>
<name>A0A819T5Z8_9BILA</name>